<keyword evidence="2" id="KW-0812">Transmembrane</keyword>
<proteinExistence type="predicted"/>
<evidence type="ECO:0000313" key="4">
    <source>
        <dbReference type="Proteomes" id="UP000660729"/>
    </source>
</evidence>
<gene>
    <name evidence="3" type="ORF">HII31_01940</name>
</gene>
<sequence>MSVSKIIYYAVDFTFLYQGRQLTTRSVATSTTWLSAGSDQIKIHCTYTNLFATPTIITIDTSFAFAENAVETSLSPNLQNVIIDGASTYTSWGASAIATTAETGGNVASNVSSSSDPATSNANGTAPVSHAHQSSIANGEIVGIGIGCAIIGALLASLIACLLLRRRSRRQGYSVATRSTSSGSAGESDKIPAIPLSRTIATGLSSALPQPEEDRTIIANVSKLDTVIKNHAHSFYAQATTFQPSEDAISLVEKLLYNCTAINARDLNTMLSKLDSRIGAVRFLLSWSVLSNVGYKSQVDYTLLPPALAECLSAMNLEDGTSPGE</sequence>
<dbReference type="Proteomes" id="UP000660729">
    <property type="component" value="Unassembled WGS sequence"/>
</dbReference>
<dbReference type="OrthoDB" id="3650890at2759"/>
<protein>
    <recommendedName>
        <fullName evidence="5">Mid2 domain-containing protein</fullName>
    </recommendedName>
</protein>
<dbReference type="EMBL" id="JABCIY010000024">
    <property type="protein sequence ID" value="KAF7196570.1"/>
    <property type="molecule type" value="Genomic_DNA"/>
</dbReference>
<keyword evidence="2" id="KW-0472">Membrane</keyword>
<reference evidence="3" key="1">
    <citation type="submission" date="2020-04" db="EMBL/GenBank/DDBJ databases">
        <title>Draft genome resource of the tomato pathogen Pseudocercospora fuligena.</title>
        <authorList>
            <person name="Zaccaron A."/>
        </authorList>
    </citation>
    <scope>NUCLEOTIDE SEQUENCE</scope>
    <source>
        <strain evidence="3">PF001</strain>
    </source>
</reference>
<comment type="caution">
    <text evidence="3">The sequence shown here is derived from an EMBL/GenBank/DDBJ whole genome shotgun (WGS) entry which is preliminary data.</text>
</comment>
<feature type="region of interest" description="Disordered" evidence="1">
    <location>
        <begin position="108"/>
        <end position="129"/>
    </location>
</feature>
<evidence type="ECO:0000313" key="3">
    <source>
        <dbReference type="EMBL" id="KAF7196570.1"/>
    </source>
</evidence>
<keyword evidence="2" id="KW-1133">Transmembrane helix</keyword>
<evidence type="ECO:0000256" key="1">
    <source>
        <dbReference type="SAM" id="MobiDB-lite"/>
    </source>
</evidence>
<dbReference type="AlphaFoldDB" id="A0A8H6VLW0"/>
<accession>A0A8H6VLW0</accession>
<name>A0A8H6VLW0_9PEZI</name>
<evidence type="ECO:0000256" key="2">
    <source>
        <dbReference type="SAM" id="Phobius"/>
    </source>
</evidence>
<organism evidence="3 4">
    <name type="scientific">Pseudocercospora fuligena</name>
    <dbReference type="NCBI Taxonomy" id="685502"/>
    <lineage>
        <taxon>Eukaryota</taxon>
        <taxon>Fungi</taxon>
        <taxon>Dikarya</taxon>
        <taxon>Ascomycota</taxon>
        <taxon>Pezizomycotina</taxon>
        <taxon>Dothideomycetes</taxon>
        <taxon>Dothideomycetidae</taxon>
        <taxon>Mycosphaerellales</taxon>
        <taxon>Mycosphaerellaceae</taxon>
        <taxon>Pseudocercospora</taxon>
    </lineage>
</organism>
<feature type="compositionally biased region" description="Low complexity" evidence="1">
    <location>
        <begin position="108"/>
        <end position="123"/>
    </location>
</feature>
<keyword evidence="4" id="KW-1185">Reference proteome</keyword>
<feature type="transmembrane region" description="Helical" evidence="2">
    <location>
        <begin position="141"/>
        <end position="164"/>
    </location>
</feature>
<evidence type="ECO:0008006" key="5">
    <source>
        <dbReference type="Google" id="ProtNLM"/>
    </source>
</evidence>